<reference evidence="3" key="1">
    <citation type="submission" date="2020-11" db="EMBL/GenBank/DDBJ databases">
        <authorList>
            <person name="Tran Van P."/>
        </authorList>
    </citation>
    <scope>NUCLEOTIDE SEQUENCE</scope>
</reference>
<dbReference type="Pfam" id="PF24138">
    <property type="entry name" value="TPR_TNPO3_IPO13_2nd"/>
    <property type="match status" value="1"/>
</dbReference>
<dbReference type="AlphaFoldDB" id="A0A7R9G1P4"/>
<evidence type="ECO:0008006" key="4">
    <source>
        <dbReference type="Google" id="ProtNLM"/>
    </source>
</evidence>
<dbReference type="InterPro" id="IPR016024">
    <property type="entry name" value="ARM-type_fold"/>
</dbReference>
<accession>A0A7R9G1P4</accession>
<dbReference type="InterPro" id="IPR013598">
    <property type="entry name" value="Exportin-1/Importin-b-like"/>
</dbReference>
<evidence type="ECO:0000259" key="2">
    <source>
        <dbReference type="Pfam" id="PF08389"/>
    </source>
</evidence>
<feature type="domain" description="Importin N-terminal" evidence="1">
    <location>
        <begin position="31"/>
        <end position="95"/>
    </location>
</feature>
<sequence>MDSSPPLETVYQAVLALYHNPDPSEKEKASLWLGDLQRSVFAWKVADEMLHHKRDLESCYFAAQTMRTKIQLSFHELPPEAHTSLRDSLMEHIGQVNDATNTVIVTQLCLALADLALQTSTWQKPVLDLITKFSGLNIWPLLEILTVLPEEVNSRSLRLGANRRQEVLQDLTATASAVNQFLKLCLSGGGENPQIHVRILRCFTSWVSIQAITLADVAENIVVGHAFLILTNSQAVSGIHEAATDCVCALLQCLEDNNNQQALELQLFSGVMTLEESFHMSVAHEDQEKSMNYCRIFTELAESFLEKIVNGSSINKPHFAVKILDVVLTCVGHHDYEVAEITFNLWYRLSEELYQKNNDSLTSLFKPYVERLIQALCRHCQMEPDHEGLLEDGDDFADFRLKVSELIKDMVFIVGSSNCFRQMFLSLQTPGVTWDSSEAALFVMQAVAKNILPEENDVVPKVVEAILNLPENTHVAVRHTSVLLLGELCEWIEKHPQSLEPVLNFLLYCLQQPKMASVSANSLQSICSACRDHMAVHFSGLVQIIQSLDTFSISNEAAIGLLKGVSVILGRMPTDQIQQAMKEICWIQITPLCQLVENDVKTEKGTKSDPALWLDRLAAIFRHTNVGVENGQIHPCQGVITEVTAVVSLTGEWEQR</sequence>
<dbReference type="EMBL" id="OC003206">
    <property type="protein sequence ID" value="CAD7262968.1"/>
    <property type="molecule type" value="Genomic_DNA"/>
</dbReference>
<dbReference type="InterPro" id="IPR011989">
    <property type="entry name" value="ARM-like"/>
</dbReference>
<dbReference type="PANTHER" id="PTHR12363:SF42">
    <property type="entry name" value="TRANSPORTIN-3"/>
    <property type="match status" value="1"/>
</dbReference>
<dbReference type="InterPro" id="IPR001494">
    <property type="entry name" value="Importin-beta_N"/>
</dbReference>
<dbReference type="PANTHER" id="PTHR12363">
    <property type="entry name" value="TRANSPORTIN 3 AND IMPORTIN 13"/>
    <property type="match status" value="1"/>
</dbReference>
<protein>
    <recommendedName>
        <fullName evidence="4">Transportin-3</fullName>
    </recommendedName>
</protein>
<feature type="domain" description="Exportin-1/Importin-beta-like" evidence="2">
    <location>
        <begin position="102"/>
        <end position="246"/>
    </location>
</feature>
<name>A0A7R9G1P4_TIMSH</name>
<dbReference type="InterPro" id="IPR051345">
    <property type="entry name" value="Importin_beta-like_NTR"/>
</dbReference>
<gene>
    <name evidence="3" type="ORF">TSIB3V08_LOCUS7063</name>
</gene>
<dbReference type="GO" id="GO:0031267">
    <property type="term" value="F:small GTPase binding"/>
    <property type="evidence" value="ECO:0007669"/>
    <property type="project" value="InterPro"/>
</dbReference>
<evidence type="ECO:0000313" key="3">
    <source>
        <dbReference type="EMBL" id="CAD7262968.1"/>
    </source>
</evidence>
<dbReference type="Pfam" id="PF24140">
    <property type="entry name" value="TPR_TNPO3_IPO13_3rd"/>
    <property type="match status" value="1"/>
</dbReference>
<dbReference type="Gene3D" id="1.25.10.10">
    <property type="entry name" value="Leucine-rich Repeat Variant"/>
    <property type="match status" value="1"/>
</dbReference>
<dbReference type="Pfam" id="PF03810">
    <property type="entry name" value="IBN_N"/>
    <property type="match status" value="1"/>
</dbReference>
<organism evidence="3">
    <name type="scientific">Timema shepardi</name>
    <name type="common">Walking stick</name>
    <dbReference type="NCBI Taxonomy" id="629360"/>
    <lineage>
        <taxon>Eukaryota</taxon>
        <taxon>Metazoa</taxon>
        <taxon>Ecdysozoa</taxon>
        <taxon>Arthropoda</taxon>
        <taxon>Hexapoda</taxon>
        <taxon>Insecta</taxon>
        <taxon>Pterygota</taxon>
        <taxon>Neoptera</taxon>
        <taxon>Polyneoptera</taxon>
        <taxon>Phasmatodea</taxon>
        <taxon>Timematodea</taxon>
        <taxon>Timematoidea</taxon>
        <taxon>Timematidae</taxon>
        <taxon>Timema</taxon>
    </lineage>
</organism>
<dbReference type="InterPro" id="IPR057942">
    <property type="entry name" value="TPR_TNPO3_IPO13_3rd"/>
</dbReference>
<dbReference type="SUPFAM" id="SSF48371">
    <property type="entry name" value="ARM repeat"/>
    <property type="match status" value="1"/>
</dbReference>
<dbReference type="GO" id="GO:0006606">
    <property type="term" value="P:protein import into nucleus"/>
    <property type="evidence" value="ECO:0007669"/>
    <property type="project" value="TreeGrafter"/>
</dbReference>
<proteinExistence type="predicted"/>
<evidence type="ECO:0000259" key="1">
    <source>
        <dbReference type="Pfam" id="PF03810"/>
    </source>
</evidence>
<dbReference type="InterPro" id="IPR057941">
    <property type="entry name" value="TPR_TNPO3_IPO13_2nd"/>
</dbReference>
<dbReference type="Pfam" id="PF08389">
    <property type="entry name" value="Xpo1"/>
    <property type="match status" value="1"/>
</dbReference>
<dbReference type="GO" id="GO:0005737">
    <property type="term" value="C:cytoplasm"/>
    <property type="evidence" value="ECO:0007669"/>
    <property type="project" value="TreeGrafter"/>
</dbReference>